<feature type="transmembrane region" description="Helical" evidence="4">
    <location>
        <begin position="148"/>
        <end position="166"/>
    </location>
</feature>
<evidence type="ECO:0000256" key="4">
    <source>
        <dbReference type="SAM" id="Phobius"/>
    </source>
</evidence>
<comment type="caution">
    <text evidence="5">The sequence shown here is derived from an EMBL/GenBank/DDBJ whole genome shotgun (WGS) entry which is preliminary data.</text>
</comment>
<keyword evidence="3 4" id="KW-0472">Membrane</keyword>
<feature type="transmembrane region" description="Helical" evidence="4">
    <location>
        <begin position="122"/>
        <end position="142"/>
    </location>
</feature>
<sequence length="201" mass="22095">MARGIEEEVAWRCFCRDVVPFTAMIAVECITVGSNTLFKAATMRGLSFYVFVFYSYVVATLALLPLTLLFRRYLISKHYSLLPLYVRSRSHRADFNTLFQGGLVSSLGSVIHTWVLHLKGPVYISLFKPLSIVVAVGMGAIFLGDALYLGSVVGSVILSLGFYAVIWGKSRENSTRTVAGSEQSPLLLTHTIGDEASSIMI</sequence>
<evidence type="ECO:0000256" key="1">
    <source>
        <dbReference type="ARBA" id="ARBA00022692"/>
    </source>
</evidence>
<dbReference type="Proteomes" id="UP001642260">
    <property type="component" value="Unassembled WGS sequence"/>
</dbReference>
<reference evidence="5 6" key="1">
    <citation type="submission" date="2022-03" db="EMBL/GenBank/DDBJ databases">
        <authorList>
            <person name="Macdonald S."/>
            <person name="Ahmed S."/>
            <person name="Newling K."/>
        </authorList>
    </citation>
    <scope>NUCLEOTIDE SEQUENCE [LARGE SCALE GENOMIC DNA]</scope>
</reference>
<protein>
    <recommendedName>
        <fullName evidence="7">WAT1-related protein</fullName>
    </recommendedName>
</protein>
<feature type="transmembrane region" description="Helical" evidence="4">
    <location>
        <begin position="46"/>
        <end position="70"/>
    </location>
</feature>
<dbReference type="InterPro" id="IPR030184">
    <property type="entry name" value="WAT1-related"/>
</dbReference>
<keyword evidence="1 4" id="KW-0812">Transmembrane</keyword>
<evidence type="ECO:0000256" key="3">
    <source>
        <dbReference type="ARBA" id="ARBA00023136"/>
    </source>
</evidence>
<evidence type="ECO:0008006" key="7">
    <source>
        <dbReference type="Google" id="ProtNLM"/>
    </source>
</evidence>
<keyword evidence="2 4" id="KW-1133">Transmembrane helix</keyword>
<proteinExistence type="predicted"/>
<name>A0ABC8LAT4_ERUVS</name>
<dbReference type="PANTHER" id="PTHR31218">
    <property type="entry name" value="WAT1-RELATED PROTEIN"/>
    <property type="match status" value="1"/>
</dbReference>
<accession>A0ABC8LAT4</accession>
<dbReference type="AlphaFoldDB" id="A0ABC8LAT4"/>
<evidence type="ECO:0000256" key="2">
    <source>
        <dbReference type="ARBA" id="ARBA00022989"/>
    </source>
</evidence>
<evidence type="ECO:0000313" key="6">
    <source>
        <dbReference type="Proteomes" id="UP001642260"/>
    </source>
</evidence>
<evidence type="ECO:0000313" key="5">
    <source>
        <dbReference type="EMBL" id="CAH8380289.1"/>
    </source>
</evidence>
<dbReference type="EMBL" id="CAKOAT010486266">
    <property type="protein sequence ID" value="CAH8380289.1"/>
    <property type="molecule type" value="Genomic_DNA"/>
</dbReference>
<keyword evidence="6" id="KW-1185">Reference proteome</keyword>
<gene>
    <name evidence="5" type="ORF">ERUC_LOCUS33146</name>
</gene>
<organism evidence="5 6">
    <name type="scientific">Eruca vesicaria subsp. sativa</name>
    <name type="common">Garden rocket</name>
    <name type="synonym">Eruca sativa</name>
    <dbReference type="NCBI Taxonomy" id="29727"/>
    <lineage>
        <taxon>Eukaryota</taxon>
        <taxon>Viridiplantae</taxon>
        <taxon>Streptophyta</taxon>
        <taxon>Embryophyta</taxon>
        <taxon>Tracheophyta</taxon>
        <taxon>Spermatophyta</taxon>
        <taxon>Magnoliopsida</taxon>
        <taxon>eudicotyledons</taxon>
        <taxon>Gunneridae</taxon>
        <taxon>Pentapetalae</taxon>
        <taxon>rosids</taxon>
        <taxon>malvids</taxon>
        <taxon>Brassicales</taxon>
        <taxon>Brassicaceae</taxon>
        <taxon>Brassiceae</taxon>
        <taxon>Eruca</taxon>
    </lineage>
</organism>